<dbReference type="Pfam" id="PF25390">
    <property type="entry name" value="WD40_RLD"/>
    <property type="match status" value="1"/>
</dbReference>
<dbReference type="PANTHER" id="PTHR22870:SF466">
    <property type="entry name" value="ANKYRIN REPEAT-CONTAINING PROTEIN"/>
    <property type="match status" value="1"/>
</dbReference>
<evidence type="ECO:0000313" key="4">
    <source>
        <dbReference type="EMBL" id="KAK0177333.1"/>
    </source>
</evidence>
<feature type="repeat" description="RCC1" evidence="2">
    <location>
        <begin position="836"/>
        <end position="890"/>
    </location>
</feature>
<dbReference type="InterPro" id="IPR058923">
    <property type="entry name" value="RCC1-like_dom"/>
</dbReference>
<proteinExistence type="predicted"/>
<dbReference type="InterPro" id="IPR051210">
    <property type="entry name" value="Ub_ligase/GEF_domain"/>
</dbReference>
<dbReference type="InterPro" id="IPR036322">
    <property type="entry name" value="WD40_repeat_dom_sf"/>
</dbReference>
<feature type="repeat" description="RCC1" evidence="2">
    <location>
        <begin position="890"/>
        <end position="941"/>
    </location>
</feature>
<accession>A0AA39FX45</accession>
<feature type="repeat" description="RCC1" evidence="2">
    <location>
        <begin position="1183"/>
        <end position="1235"/>
    </location>
</feature>
<reference evidence="4" key="1">
    <citation type="journal article" date="2023" name="bioRxiv">
        <title>Scaffold-level genome assemblies of two parasitoid biocontrol wasps reveal the parthenogenesis mechanism and an associated novel virus.</title>
        <authorList>
            <person name="Inwood S."/>
            <person name="Skelly J."/>
            <person name="Guhlin J."/>
            <person name="Harrop T."/>
            <person name="Goldson S."/>
            <person name="Dearden P."/>
        </authorList>
    </citation>
    <scope>NUCLEOTIDE SEQUENCE</scope>
    <source>
        <strain evidence="4">Irish</strain>
        <tissue evidence="4">Whole body</tissue>
    </source>
</reference>
<evidence type="ECO:0000256" key="2">
    <source>
        <dbReference type="PROSITE-ProRule" id="PRU00235"/>
    </source>
</evidence>
<evidence type="ECO:0000259" key="3">
    <source>
        <dbReference type="Pfam" id="PF25390"/>
    </source>
</evidence>
<feature type="repeat" description="RCC1" evidence="2">
    <location>
        <begin position="942"/>
        <end position="993"/>
    </location>
</feature>
<keyword evidence="5" id="KW-1185">Reference proteome</keyword>
<dbReference type="SUPFAM" id="SSF50978">
    <property type="entry name" value="WD40 repeat-like"/>
    <property type="match status" value="1"/>
</dbReference>
<feature type="repeat" description="RCC1" evidence="2">
    <location>
        <begin position="994"/>
        <end position="1044"/>
    </location>
</feature>
<organism evidence="4 5">
    <name type="scientific">Microctonus aethiopoides</name>
    <dbReference type="NCBI Taxonomy" id="144406"/>
    <lineage>
        <taxon>Eukaryota</taxon>
        <taxon>Metazoa</taxon>
        <taxon>Ecdysozoa</taxon>
        <taxon>Arthropoda</taxon>
        <taxon>Hexapoda</taxon>
        <taxon>Insecta</taxon>
        <taxon>Pterygota</taxon>
        <taxon>Neoptera</taxon>
        <taxon>Endopterygota</taxon>
        <taxon>Hymenoptera</taxon>
        <taxon>Apocrita</taxon>
        <taxon>Ichneumonoidea</taxon>
        <taxon>Braconidae</taxon>
        <taxon>Euphorinae</taxon>
        <taxon>Microctonus</taxon>
    </lineage>
</organism>
<sequence length="1829" mass="206550">MANKTNDSKPLLNLINENLFELQCLIKITGICHSAQCEFDHQQLLAFTTNQTDIGILYQVDTNHWPIIKRIPWYQTQNRNISALCFDPTGSWLLIATIERSIYIVPILGIVNHHHVSDHKWLINDLTPISTINQQSSYSRPSAVIWWQGITQNSHVGIIGTEEGEIIFINLQNGQWIHSTSVCDSIAKFDIYQENDLETVSLLITTKSQRQWRLILEDRIRGCIFPLNDSNEVVSSFNNKQHEPGIDQTKISPTARSRLQDIKRMSVGKLAIFKQKFIETKNRTATESILYQDSGNNSGIEERMIIGDTLVLKPLTPDTFLSPQYTQEGQNIFTGYCAKTRQITTHNADVSMMPLNLYKMPDDCKDIILTQRFFFITDRNQQSLWMISCLLCETKIENDSSFNSEAVVAQFKFENPKEFINCIYKSTAFEKSSLINVTSNNKRTLITTINDIDVEIPLIDTCLVVTNYGVYKVVPRKPLMNLLIDLALKGEKNEIEKAVRISGIFGVNISHLFECVGDIHLSNGRFNKATLLYRLSRCRLSKDVLKNAATGHTSNLLECLNQSLLPPVVTEFTTTMRIHFSNLTVFAFSELILRATSQEANNLYKSFLLFLSTNTFYDERWVVNVMGQIKLWKVLHHLITQRGLYGQVLDVLIRTIQMRNTSSLPIAASSINKFDYLLCISEPSIIQAMIATPLLARKHMTIILNNLTNFNVIILQRLATLYDPTNPAIRPLLIHYKERHGITSHSSQSSQCDSVNSSDVLEENELFIEELTESFLLTLLTLINKTPTRLKHNPELIGYSNLPNIEKHFTNITTNVDYKRRFIAAGFAHAALIRNGYIYTWGNSSHGCLGTGPSISRYGAPQPITIFRNMEIEIFNVSCGRCHSLAVTNNGVYSWGGSQYGQLGLGEVLQTPNPELIISLAQEIVVDVAAGQYHSVILTMDGRVFSWGWGVHGQLGHGDTHQKNVPTIVSSLLGIVIRGISAGYAHTLTLSVDGDIYAFGCNILGQLGNGNNIKSLLPIKITLLPEPISEIATGYFHNLAVSISNKVYMWGSSPQVLRLQTQAQKKSKLLELQAMIEKDVDNSNKRNSQSTEAKSNFDSDYNEDLLDKNVSTLKKIVIQNVNQKKSNCSKESKYHKSREINLGVLEETQTHLKPTLVDTSLVNGPIVQISTGCHHSALLTKDGTVYCWGRNLDGQIGNGTRRDVKIPTPLIYNPISTSVKIPSRSNNHSSKLNKREMQFSTANTPDDHTNINRDNVNQVIKAVRVTCGCEFTIAILPGGNILSWGSNNIAQLGRSPPQESGNVGEKFVFIKSSKRVVRLPHEIHLALDTPSQVPNIPNPIITYQSYDVTPLAGRIFPLRLLEESYSDITLHYVLEHFNGVYNTAKIMDKCNKLGNYQAVSKLALLERNFPIAMTYQLKSLICNDYNTTRDSAAFVCHNAQVKMADNLKSFAENVEENVVDLMRTSKSNAKIKMSISRSLDNIRVIEQELHAFDCQGGSEELCEVMKSDDFSLDITEHIFDDDVNRQLQSAQLLDIINNPINVNENHSLINNQRVPLILNNNQGITNNFDALMNDVINIIRFYFDEIDQNAHQTWYQVLQTILDFWITNNLPMVKLENILSQYMNKLLCPIGLLLFCQDKIINGGNTNDSDMDNLIIMDNLSTKFYLEICEKIFHYIDQGKPMFEWVESFSLMTAKHYGLHLTGYSSSEELKKNQRTEQMMKGIMSIVSTKSCDSRPFIHIEDPRVVSGFLESEEDTIIFTCGHYFSLSIYQSEVIPNTEAELLIIQPLSLPYIAQVMSNIANPTCKMEIICPYCVSRVIQKATKKYMDM</sequence>
<dbReference type="InterPro" id="IPR009091">
    <property type="entry name" value="RCC1/BLIP-II"/>
</dbReference>
<evidence type="ECO:0000313" key="5">
    <source>
        <dbReference type="Proteomes" id="UP001168990"/>
    </source>
</evidence>
<dbReference type="PROSITE" id="PS50012">
    <property type="entry name" value="RCC1_3"/>
    <property type="match status" value="5"/>
</dbReference>
<dbReference type="PANTHER" id="PTHR22870">
    <property type="entry name" value="REGULATOR OF CHROMOSOME CONDENSATION"/>
    <property type="match status" value="1"/>
</dbReference>
<dbReference type="InterPro" id="IPR000408">
    <property type="entry name" value="Reg_chr_condens"/>
</dbReference>
<evidence type="ECO:0000256" key="1">
    <source>
        <dbReference type="ARBA" id="ARBA00022737"/>
    </source>
</evidence>
<comment type="caution">
    <text evidence="4">The sequence shown here is derived from an EMBL/GenBank/DDBJ whole genome shotgun (WGS) entry which is preliminary data.</text>
</comment>
<feature type="domain" description="RCC1-like" evidence="3">
    <location>
        <begin position="820"/>
        <end position="1055"/>
    </location>
</feature>
<name>A0AA39FX45_9HYME</name>
<gene>
    <name evidence="4" type="ORF">PV328_001400</name>
</gene>
<dbReference type="Gene3D" id="2.130.10.30">
    <property type="entry name" value="Regulator of chromosome condensation 1/beta-lactamase-inhibitor protein II"/>
    <property type="match status" value="2"/>
</dbReference>
<dbReference type="Proteomes" id="UP001168990">
    <property type="component" value="Unassembled WGS sequence"/>
</dbReference>
<dbReference type="Pfam" id="PF13540">
    <property type="entry name" value="RCC1_2"/>
    <property type="match status" value="1"/>
</dbReference>
<dbReference type="SUPFAM" id="SSF50985">
    <property type="entry name" value="RCC1/BLIP-II"/>
    <property type="match status" value="2"/>
</dbReference>
<dbReference type="PROSITE" id="PS00626">
    <property type="entry name" value="RCC1_2"/>
    <property type="match status" value="2"/>
</dbReference>
<dbReference type="EMBL" id="JAQQBS010000001">
    <property type="protein sequence ID" value="KAK0177333.1"/>
    <property type="molecule type" value="Genomic_DNA"/>
</dbReference>
<protein>
    <recommendedName>
        <fullName evidence="3">RCC1-like domain-containing protein</fullName>
    </recommendedName>
</protein>
<keyword evidence="1" id="KW-0677">Repeat</keyword>
<reference evidence="4" key="2">
    <citation type="submission" date="2023-03" db="EMBL/GenBank/DDBJ databases">
        <authorList>
            <person name="Inwood S.N."/>
            <person name="Skelly J.G."/>
            <person name="Guhlin J."/>
            <person name="Harrop T.W.R."/>
            <person name="Goldson S.G."/>
            <person name="Dearden P.K."/>
        </authorList>
    </citation>
    <scope>NUCLEOTIDE SEQUENCE</scope>
    <source>
        <strain evidence="4">Irish</strain>
        <tissue evidence="4">Whole body</tissue>
    </source>
</reference>
<dbReference type="PRINTS" id="PR00633">
    <property type="entry name" value="RCCNDNSATION"/>
</dbReference>